<feature type="non-terminal residue" evidence="2">
    <location>
        <position position="69"/>
    </location>
</feature>
<reference evidence="2 3" key="1">
    <citation type="submission" date="2013-11" db="EMBL/GenBank/DDBJ databases">
        <title>Genome sequencing of Stegodyphus mimosarum.</title>
        <authorList>
            <person name="Bechsgaard J."/>
        </authorList>
    </citation>
    <scope>NUCLEOTIDE SEQUENCE [LARGE SCALE GENOMIC DNA]</scope>
</reference>
<dbReference type="Pfam" id="PF23265">
    <property type="entry name" value="Ig-like_KY"/>
    <property type="match status" value="1"/>
</dbReference>
<feature type="domain" description="KY-like immunoglobulin-like" evidence="1">
    <location>
        <begin position="1"/>
        <end position="69"/>
    </location>
</feature>
<dbReference type="Proteomes" id="UP000054359">
    <property type="component" value="Unassembled WGS sequence"/>
</dbReference>
<sequence length="69" mass="8014">MKIRSRPQNPVVFKVHKEVKIAAHEPMRWKYKLYPADEIENASLNNYVFCQLKEDRLVGSFAVTPPVEG</sequence>
<evidence type="ECO:0000259" key="1">
    <source>
        <dbReference type="Pfam" id="PF23265"/>
    </source>
</evidence>
<accession>A0A087T762</accession>
<dbReference type="OrthoDB" id="6129702at2759"/>
<proteinExistence type="predicted"/>
<keyword evidence="3" id="KW-1185">Reference proteome</keyword>
<name>A0A087T762_STEMI</name>
<organism evidence="2 3">
    <name type="scientific">Stegodyphus mimosarum</name>
    <name type="common">African social velvet spider</name>
    <dbReference type="NCBI Taxonomy" id="407821"/>
    <lineage>
        <taxon>Eukaryota</taxon>
        <taxon>Metazoa</taxon>
        <taxon>Ecdysozoa</taxon>
        <taxon>Arthropoda</taxon>
        <taxon>Chelicerata</taxon>
        <taxon>Arachnida</taxon>
        <taxon>Araneae</taxon>
        <taxon>Araneomorphae</taxon>
        <taxon>Entelegynae</taxon>
        <taxon>Eresoidea</taxon>
        <taxon>Eresidae</taxon>
        <taxon>Stegodyphus</taxon>
    </lineage>
</organism>
<evidence type="ECO:0000313" key="2">
    <source>
        <dbReference type="EMBL" id="KFM60951.1"/>
    </source>
</evidence>
<dbReference type="InterPro" id="IPR056564">
    <property type="entry name" value="Ig-like_KY"/>
</dbReference>
<dbReference type="AlphaFoldDB" id="A0A087T762"/>
<gene>
    <name evidence="2" type="ORF">X975_06975</name>
</gene>
<protein>
    <recommendedName>
        <fullName evidence="1">KY-like immunoglobulin-like domain-containing protein</fullName>
    </recommendedName>
</protein>
<dbReference type="EMBL" id="KK113749">
    <property type="protein sequence ID" value="KFM60951.1"/>
    <property type="molecule type" value="Genomic_DNA"/>
</dbReference>
<evidence type="ECO:0000313" key="3">
    <source>
        <dbReference type="Proteomes" id="UP000054359"/>
    </source>
</evidence>